<dbReference type="EMBL" id="DXBY01000289">
    <property type="protein sequence ID" value="HIZ37446.1"/>
    <property type="molecule type" value="Genomic_DNA"/>
</dbReference>
<evidence type="ECO:0000313" key="2">
    <source>
        <dbReference type="EMBL" id="HIZ37446.1"/>
    </source>
</evidence>
<gene>
    <name evidence="2" type="ORF">H9815_16845</name>
</gene>
<dbReference type="InterPro" id="IPR050490">
    <property type="entry name" value="Bact_solute-bd_prot1"/>
</dbReference>
<dbReference type="Proteomes" id="UP000824037">
    <property type="component" value="Unassembled WGS sequence"/>
</dbReference>
<reference evidence="2" key="2">
    <citation type="submission" date="2021-04" db="EMBL/GenBank/DDBJ databases">
        <authorList>
            <person name="Gilroy R."/>
        </authorList>
    </citation>
    <scope>NUCLEOTIDE SEQUENCE</scope>
    <source>
        <strain evidence="2">ChiGjej4B4-7305</strain>
    </source>
</reference>
<name>A0A9D2J5I7_9MICO</name>
<comment type="caution">
    <text evidence="2">The sequence shown here is derived from an EMBL/GenBank/DDBJ whole genome shotgun (WGS) entry which is preliminary data.</text>
</comment>
<proteinExistence type="predicted"/>
<keyword evidence="1" id="KW-0732">Signal</keyword>
<feature type="chain" id="PRO_5039312814" evidence="1">
    <location>
        <begin position="28"/>
        <end position="428"/>
    </location>
</feature>
<dbReference type="PANTHER" id="PTHR43649:SF12">
    <property type="entry name" value="DIACETYLCHITOBIOSE BINDING PROTEIN DASA"/>
    <property type="match status" value="1"/>
</dbReference>
<dbReference type="AlphaFoldDB" id="A0A9D2J5I7"/>
<organism evidence="2 3">
    <name type="scientific">Candidatus Ruania gallistercoris</name>
    <dbReference type="NCBI Taxonomy" id="2838746"/>
    <lineage>
        <taxon>Bacteria</taxon>
        <taxon>Bacillati</taxon>
        <taxon>Actinomycetota</taxon>
        <taxon>Actinomycetes</taxon>
        <taxon>Micrococcales</taxon>
        <taxon>Ruaniaceae</taxon>
        <taxon>Ruania</taxon>
    </lineage>
</organism>
<dbReference type="Pfam" id="PF13416">
    <property type="entry name" value="SBP_bac_8"/>
    <property type="match status" value="1"/>
</dbReference>
<protein>
    <submittedName>
        <fullName evidence="2">Extracellular solute-binding protein</fullName>
    </submittedName>
</protein>
<dbReference type="Gene3D" id="3.40.190.10">
    <property type="entry name" value="Periplasmic binding protein-like II"/>
    <property type="match status" value="2"/>
</dbReference>
<evidence type="ECO:0000256" key="1">
    <source>
        <dbReference type="SAM" id="SignalP"/>
    </source>
</evidence>
<feature type="signal peptide" evidence="1">
    <location>
        <begin position="1"/>
        <end position="27"/>
    </location>
</feature>
<dbReference type="SUPFAM" id="SSF53850">
    <property type="entry name" value="Periplasmic binding protein-like II"/>
    <property type="match status" value="1"/>
</dbReference>
<dbReference type="InterPro" id="IPR006059">
    <property type="entry name" value="SBP"/>
</dbReference>
<evidence type="ECO:0000313" key="3">
    <source>
        <dbReference type="Proteomes" id="UP000824037"/>
    </source>
</evidence>
<reference evidence="2" key="1">
    <citation type="journal article" date="2021" name="PeerJ">
        <title>Extensive microbial diversity within the chicken gut microbiome revealed by metagenomics and culture.</title>
        <authorList>
            <person name="Gilroy R."/>
            <person name="Ravi A."/>
            <person name="Getino M."/>
            <person name="Pursley I."/>
            <person name="Horton D.L."/>
            <person name="Alikhan N.F."/>
            <person name="Baker D."/>
            <person name="Gharbi K."/>
            <person name="Hall N."/>
            <person name="Watson M."/>
            <person name="Adriaenssens E.M."/>
            <person name="Foster-Nyarko E."/>
            <person name="Jarju S."/>
            <person name="Secka A."/>
            <person name="Antonio M."/>
            <person name="Oren A."/>
            <person name="Chaudhuri R.R."/>
            <person name="La Ragione R."/>
            <person name="Hildebrand F."/>
            <person name="Pallen M.J."/>
        </authorList>
    </citation>
    <scope>NUCLEOTIDE SEQUENCE</scope>
    <source>
        <strain evidence="2">ChiGjej4B4-7305</strain>
    </source>
</reference>
<dbReference type="PROSITE" id="PS51257">
    <property type="entry name" value="PROKAR_LIPOPROTEIN"/>
    <property type="match status" value="1"/>
</dbReference>
<accession>A0A9D2J5I7</accession>
<sequence length="428" mass="46025">MRTPIRRRAIVAIAGTAAAALALTACSAEEDDGTVVIEYGWWGSAASDDATFAAIEAFEAANPGITVEGEATPWDGYWDKLATMSAGGDAPDVIHMSERYIREYGERDALADIRELDGIDLSGLDETVVALGESDGLLYAVPAGVNTFTVAVNADVFAEAGVELPDDRTWTWEDLSAASAATASGDVTGINYRAGVENLRPWLHQHGETMYNEEGTGVGFSREVLLSYLENILDQRENGGPTADQVSEEIGMPLEATGFGTGEQSMTWMYSSELEPFATAAGADVQLMRVPSQSGETTESGMYLRGSSFYSISAHADEEEQEAAAQFIDFMINDADALAEIGMLRGVPPNAELVEGASEDFDEYDQQVLDFVNELRPDLTVDSPPPSPPGSGNVQGIFDREVLEMLYDRITPDEAADRIIEAIDRELA</sequence>
<dbReference type="PANTHER" id="PTHR43649">
    <property type="entry name" value="ARABINOSE-BINDING PROTEIN-RELATED"/>
    <property type="match status" value="1"/>
</dbReference>